<dbReference type="PANTHER" id="PTHR31348">
    <property type="entry name" value="EID1-LIKE F-BOX PROTEIN 2-RELATED"/>
    <property type="match status" value="1"/>
</dbReference>
<dbReference type="GeneID" id="112289678"/>
<dbReference type="Gramene" id="Pp3c12_6520V3.3">
    <property type="protein sequence ID" value="Pp3c12_6520V3.3"/>
    <property type="gene ID" value="Pp3c12_6520"/>
</dbReference>
<protein>
    <recommendedName>
        <fullName evidence="5">F-box domain-containing protein</fullName>
    </recommendedName>
</protein>
<evidence type="ECO:0000313" key="2">
    <source>
        <dbReference type="EMBL" id="PNR43511.1"/>
    </source>
</evidence>
<dbReference type="RefSeq" id="XP_024390867.1">
    <property type="nucleotide sequence ID" value="XM_024535099.2"/>
</dbReference>
<dbReference type="STRING" id="3218.A0A2K1JPS2"/>
<dbReference type="EnsemblPlants" id="Pp3c12_6520V3.1">
    <property type="protein sequence ID" value="Pp3c12_6520V3.1"/>
    <property type="gene ID" value="Pp3c12_6520"/>
</dbReference>
<dbReference type="EnsemblPlants" id="Pp3c12_6520V3.3">
    <property type="protein sequence ID" value="Pp3c12_6520V3.3"/>
    <property type="gene ID" value="Pp3c12_6520"/>
</dbReference>
<organism evidence="2">
    <name type="scientific">Physcomitrium patens</name>
    <name type="common">Spreading-leaved earth moss</name>
    <name type="synonym">Physcomitrella patens</name>
    <dbReference type="NCBI Taxonomy" id="3218"/>
    <lineage>
        <taxon>Eukaryota</taxon>
        <taxon>Viridiplantae</taxon>
        <taxon>Streptophyta</taxon>
        <taxon>Embryophyta</taxon>
        <taxon>Bryophyta</taxon>
        <taxon>Bryophytina</taxon>
        <taxon>Bryopsida</taxon>
        <taxon>Funariidae</taxon>
        <taxon>Funariales</taxon>
        <taxon>Funariaceae</taxon>
        <taxon>Physcomitrium</taxon>
    </lineage>
</organism>
<sequence length="446" mass="50758">MATSAVTSVQPVFKEPRPVNPNSLPFFNRIVDDIIVNIFGRLEDDPRDFARLACVGRRFHNVIKTSCYKRQCMRVVPSMVSELMQSSSRQGVLVEPPGGWEVLQKLLVCCPGLRHAGVLLNCWDYGLEREIGRSDDFELVLRKDLPKLGVQAELEVEKGTVNTSNVTEKQEVIGNDHMDIERRSCGMENSDENDVAGSVVEHKGEHSEYGTSEQRGKGTACANEAFGEVDAGRCTSGKMKNKEVLNGDGPIKQMKKVDSHYHGKVMKELKFYGSYRRLDGEEEHGVSRSRSRSRSRSPRNSSGGWNNEAERCINHEEELHLAKGNWTLTREQGNKLLASRFRSDSLYLCDWPGCMHQGERRVYKLFRGIFKNFKHSHVHRNLKDLKAKRTEIRCAFCSEDTYDMVTSFCLRRSFEYHEDGEPVIRAYVCESGHVAGAWTDRPLYNL</sequence>
<name>A0A2K1JPS2_PHYPA</name>
<feature type="compositionally biased region" description="Basic residues" evidence="1">
    <location>
        <begin position="287"/>
        <end position="297"/>
    </location>
</feature>
<dbReference type="OrthoDB" id="730977at2759"/>
<dbReference type="RefSeq" id="XP_024390866.1">
    <property type="nucleotide sequence ID" value="XM_024535098.2"/>
</dbReference>
<dbReference type="Gramene" id="Pp3c12_6520V3.1">
    <property type="protein sequence ID" value="Pp3c12_6520V3.1"/>
    <property type="gene ID" value="Pp3c12_6520"/>
</dbReference>
<accession>A0A2K1JPS2</accession>
<reference evidence="2 4" key="2">
    <citation type="journal article" date="2018" name="Plant J.">
        <title>The Physcomitrella patens chromosome-scale assembly reveals moss genome structure and evolution.</title>
        <authorList>
            <person name="Lang D."/>
            <person name="Ullrich K.K."/>
            <person name="Murat F."/>
            <person name="Fuchs J."/>
            <person name="Jenkins J."/>
            <person name="Haas F.B."/>
            <person name="Piednoel M."/>
            <person name="Gundlach H."/>
            <person name="Van Bel M."/>
            <person name="Meyberg R."/>
            <person name="Vives C."/>
            <person name="Morata J."/>
            <person name="Symeonidi A."/>
            <person name="Hiss M."/>
            <person name="Muchero W."/>
            <person name="Kamisugi Y."/>
            <person name="Saleh O."/>
            <person name="Blanc G."/>
            <person name="Decker E.L."/>
            <person name="van Gessel N."/>
            <person name="Grimwood J."/>
            <person name="Hayes R.D."/>
            <person name="Graham S.W."/>
            <person name="Gunter L.E."/>
            <person name="McDaniel S.F."/>
            <person name="Hoernstein S.N.W."/>
            <person name="Larsson A."/>
            <person name="Li F.W."/>
            <person name="Perroud P.F."/>
            <person name="Phillips J."/>
            <person name="Ranjan P."/>
            <person name="Rokshar D.S."/>
            <person name="Rothfels C.J."/>
            <person name="Schneider L."/>
            <person name="Shu S."/>
            <person name="Stevenson D.W."/>
            <person name="Thummler F."/>
            <person name="Tillich M."/>
            <person name="Villarreal Aguilar J.C."/>
            <person name="Widiez T."/>
            <person name="Wong G.K."/>
            <person name="Wymore A."/>
            <person name="Zhang Y."/>
            <person name="Zimmer A.D."/>
            <person name="Quatrano R.S."/>
            <person name="Mayer K.F.X."/>
            <person name="Goodstein D."/>
            <person name="Casacuberta J.M."/>
            <person name="Vandepoele K."/>
            <person name="Reski R."/>
            <person name="Cuming A.C."/>
            <person name="Tuskan G.A."/>
            <person name="Maumus F."/>
            <person name="Salse J."/>
            <person name="Schmutz J."/>
            <person name="Rensing S.A."/>
        </authorList>
    </citation>
    <scope>NUCLEOTIDE SEQUENCE [LARGE SCALE GENOMIC DNA]</scope>
    <source>
        <strain evidence="3 4">cv. Gransden 2004</strain>
    </source>
</reference>
<dbReference type="GO" id="GO:0005634">
    <property type="term" value="C:nucleus"/>
    <property type="evidence" value="ECO:0000318"/>
    <property type="project" value="GO_Central"/>
</dbReference>
<proteinExistence type="predicted"/>
<dbReference type="Gramene" id="Pp3c12_6520V3.2">
    <property type="protein sequence ID" value="Pp3c12_6520V3.2"/>
    <property type="gene ID" value="Pp3c12_6520"/>
</dbReference>
<dbReference type="EMBL" id="ABEU02000012">
    <property type="protein sequence ID" value="PNR43511.1"/>
    <property type="molecule type" value="Genomic_DNA"/>
</dbReference>
<reference evidence="3" key="3">
    <citation type="submission" date="2020-12" db="UniProtKB">
        <authorList>
            <consortium name="EnsemblPlants"/>
        </authorList>
    </citation>
    <scope>IDENTIFICATION</scope>
</reference>
<dbReference type="Proteomes" id="UP000006727">
    <property type="component" value="Chromosome 12"/>
</dbReference>
<gene>
    <name evidence="3" type="primary">LOC112289678</name>
    <name evidence="2" type="ORF">PHYPA_015892</name>
</gene>
<dbReference type="InterPro" id="IPR036047">
    <property type="entry name" value="F-box-like_dom_sf"/>
</dbReference>
<keyword evidence="4" id="KW-1185">Reference proteome</keyword>
<dbReference type="InterPro" id="IPR040267">
    <property type="entry name" value="EID1-like"/>
</dbReference>
<dbReference type="EnsemblPlants" id="Pp3c12_6520V3.2">
    <property type="protein sequence ID" value="Pp3c12_6520V3.2"/>
    <property type="gene ID" value="Pp3c12_6520"/>
</dbReference>
<reference evidence="2 4" key="1">
    <citation type="journal article" date="2008" name="Science">
        <title>The Physcomitrella genome reveals evolutionary insights into the conquest of land by plants.</title>
        <authorList>
            <person name="Rensing S."/>
            <person name="Lang D."/>
            <person name="Zimmer A."/>
            <person name="Terry A."/>
            <person name="Salamov A."/>
            <person name="Shapiro H."/>
            <person name="Nishiyama T."/>
            <person name="Perroud P.-F."/>
            <person name="Lindquist E."/>
            <person name="Kamisugi Y."/>
            <person name="Tanahashi T."/>
            <person name="Sakakibara K."/>
            <person name="Fujita T."/>
            <person name="Oishi K."/>
            <person name="Shin-I T."/>
            <person name="Kuroki Y."/>
            <person name="Toyoda A."/>
            <person name="Suzuki Y."/>
            <person name="Hashimoto A."/>
            <person name="Yamaguchi K."/>
            <person name="Sugano A."/>
            <person name="Kohara Y."/>
            <person name="Fujiyama A."/>
            <person name="Anterola A."/>
            <person name="Aoki S."/>
            <person name="Ashton N."/>
            <person name="Barbazuk W.B."/>
            <person name="Barker E."/>
            <person name="Bennetzen J."/>
            <person name="Bezanilla M."/>
            <person name="Blankenship R."/>
            <person name="Cho S.H."/>
            <person name="Dutcher S."/>
            <person name="Estelle M."/>
            <person name="Fawcett J.A."/>
            <person name="Gundlach H."/>
            <person name="Hanada K."/>
            <person name="Heyl A."/>
            <person name="Hicks K.A."/>
            <person name="Hugh J."/>
            <person name="Lohr M."/>
            <person name="Mayer K."/>
            <person name="Melkozernov A."/>
            <person name="Murata T."/>
            <person name="Nelson D."/>
            <person name="Pils B."/>
            <person name="Prigge M."/>
            <person name="Reiss B."/>
            <person name="Renner T."/>
            <person name="Rombauts S."/>
            <person name="Rushton P."/>
            <person name="Sanderfoot A."/>
            <person name="Schween G."/>
            <person name="Shiu S.-H."/>
            <person name="Stueber K."/>
            <person name="Theodoulou F.L."/>
            <person name="Tu H."/>
            <person name="Van de Peer Y."/>
            <person name="Verrier P.J."/>
            <person name="Waters E."/>
            <person name="Wood A."/>
            <person name="Yang L."/>
            <person name="Cove D."/>
            <person name="Cuming A."/>
            <person name="Hasebe M."/>
            <person name="Lucas S."/>
            <person name="Mishler D.B."/>
            <person name="Reski R."/>
            <person name="Grigoriev I."/>
            <person name="Quatrano R.S."/>
            <person name="Boore J.L."/>
        </authorList>
    </citation>
    <scope>NUCLEOTIDE SEQUENCE [LARGE SCALE GENOMIC DNA]</scope>
    <source>
        <strain evidence="3 4">cv. Gransden 2004</strain>
    </source>
</reference>
<dbReference type="PANTHER" id="PTHR31348:SF4">
    <property type="entry name" value="PHYTOCHROME A-ASSOCIATED F-BOX PROTEIN"/>
    <property type="match status" value="1"/>
</dbReference>
<evidence type="ECO:0000256" key="1">
    <source>
        <dbReference type="SAM" id="MobiDB-lite"/>
    </source>
</evidence>
<dbReference type="SUPFAM" id="SSF81383">
    <property type="entry name" value="F-box domain"/>
    <property type="match status" value="1"/>
</dbReference>
<dbReference type="OMA" id="VECAFCT"/>
<dbReference type="EnsemblPlants" id="Pp3c12_6520V3.4">
    <property type="protein sequence ID" value="Pp3c12_6520V3.4"/>
    <property type="gene ID" value="Pp3c12_6520"/>
</dbReference>
<evidence type="ECO:0008006" key="5">
    <source>
        <dbReference type="Google" id="ProtNLM"/>
    </source>
</evidence>
<feature type="region of interest" description="Disordered" evidence="1">
    <location>
        <begin position="282"/>
        <end position="308"/>
    </location>
</feature>
<dbReference type="PaxDb" id="3218-PP1S56_121V6.1"/>
<evidence type="ECO:0000313" key="4">
    <source>
        <dbReference type="Proteomes" id="UP000006727"/>
    </source>
</evidence>
<evidence type="ECO:0000313" key="3">
    <source>
        <dbReference type="EnsemblPlants" id="Pp3c12_6520V3.1"/>
    </source>
</evidence>
<dbReference type="CDD" id="cd09917">
    <property type="entry name" value="F-box_SF"/>
    <property type="match status" value="1"/>
</dbReference>
<dbReference type="AlphaFoldDB" id="A0A2K1JPS2"/>
<dbReference type="Gramene" id="Pp3c12_6520V3.4">
    <property type="protein sequence ID" value="Pp3c12_6520V3.4"/>
    <property type="gene ID" value="Pp3c12_6520"/>
</dbReference>